<keyword evidence="1" id="KW-0547">Nucleotide-binding</keyword>
<evidence type="ECO:0000313" key="5">
    <source>
        <dbReference type="Proteomes" id="UP000824890"/>
    </source>
</evidence>
<dbReference type="Proteomes" id="UP000824890">
    <property type="component" value="Unassembled WGS sequence"/>
</dbReference>
<name>A0ABQ7Y7E4_BRANA</name>
<evidence type="ECO:0000313" key="4">
    <source>
        <dbReference type="EMBL" id="KAH0864106.1"/>
    </source>
</evidence>
<evidence type="ECO:0000256" key="2">
    <source>
        <dbReference type="ARBA" id="ARBA00023134"/>
    </source>
</evidence>
<gene>
    <name evidence="4" type="ORF">HID58_081317</name>
</gene>
<keyword evidence="2" id="KW-0342">GTP-binding</keyword>
<sequence length="69" mass="7392">METREPMKNKGVRFVKNGAGVVCRIQVTNSICVEKFSDFPQLGRFTLRTEGKTVAVGKVTALSGASSSA</sequence>
<dbReference type="InterPro" id="IPR009001">
    <property type="entry name" value="Transl_elong_EF1A/Init_IF2_C"/>
</dbReference>
<feature type="domain" description="GTP-eEF1A C-terminal" evidence="3">
    <location>
        <begin position="9"/>
        <end position="60"/>
    </location>
</feature>
<evidence type="ECO:0000256" key="1">
    <source>
        <dbReference type="ARBA" id="ARBA00022741"/>
    </source>
</evidence>
<dbReference type="InterPro" id="IPR050100">
    <property type="entry name" value="TRAFAC_GTPase_members"/>
</dbReference>
<reference evidence="4 5" key="1">
    <citation type="submission" date="2021-05" db="EMBL/GenBank/DDBJ databases">
        <title>Genome Assembly of Synthetic Allotetraploid Brassica napus Reveals Homoeologous Exchanges between Subgenomes.</title>
        <authorList>
            <person name="Davis J.T."/>
        </authorList>
    </citation>
    <scope>NUCLEOTIDE SEQUENCE [LARGE SCALE GENOMIC DNA]</scope>
    <source>
        <strain evidence="5">cv. Da-Ae</strain>
        <tissue evidence="4">Seedling</tissue>
    </source>
</reference>
<comment type="caution">
    <text evidence="4">The sequence shown here is derived from an EMBL/GenBank/DDBJ whole genome shotgun (WGS) entry which is preliminary data.</text>
</comment>
<dbReference type="EMBL" id="JAGKQM010000018">
    <property type="protein sequence ID" value="KAH0864106.1"/>
    <property type="molecule type" value="Genomic_DNA"/>
</dbReference>
<dbReference type="Pfam" id="PF22594">
    <property type="entry name" value="GTP-eEF1A_C"/>
    <property type="match status" value="1"/>
</dbReference>
<evidence type="ECO:0000259" key="3">
    <source>
        <dbReference type="Pfam" id="PF22594"/>
    </source>
</evidence>
<keyword evidence="5" id="KW-1185">Reference proteome</keyword>
<protein>
    <recommendedName>
        <fullName evidence="3">GTP-eEF1A C-terminal domain-containing protein</fullName>
    </recommendedName>
</protein>
<dbReference type="Gene3D" id="2.40.30.10">
    <property type="entry name" value="Translation factors"/>
    <property type="match status" value="1"/>
</dbReference>
<proteinExistence type="predicted"/>
<organism evidence="4 5">
    <name type="scientific">Brassica napus</name>
    <name type="common">Rape</name>
    <dbReference type="NCBI Taxonomy" id="3708"/>
    <lineage>
        <taxon>Eukaryota</taxon>
        <taxon>Viridiplantae</taxon>
        <taxon>Streptophyta</taxon>
        <taxon>Embryophyta</taxon>
        <taxon>Tracheophyta</taxon>
        <taxon>Spermatophyta</taxon>
        <taxon>Magnoliopsida</taxon>
        <taxon>eudicotyledons</taxon>
        <taxon>Gunneridae</taxon>
        <taxon>Pentapetalae</taxon>
        <taxon>rosids</taxon>
        <taxon>malvids</taxon>
        <taxon>Brassicales</taxon>
        <taxon>Brassicaceae</taxon>
        <taxon>Brassiceae</taxon>
        <taxon>Brassica</taxon>
    </lineage>
</organism>
<dbReference type="SUPFAM" id="SSF50465">
    <property type="entry name" value="EF-Tu/eEF-1alpha/eIF2-gamma C-terminal domain"/>
    <property type="match status" value="1"/>
</dbReference>
<dbReference type="InterPro" id="IPR054696">
    <property type="entry name" value="GTP-eEF1A_C"/>
</dbReference>
<dbReference type="PANTHER" id="PTHR23115">
    <property type="entry name" value="TRANSLATION FACTOR"/>
    <property type="match status" value="1"/>
</dbReference>
<accession>A0ABQ7Y7E4</accession>